<feature type="non-terminal residue" evidence="2">
    <location>
        <position position="150"/>
    </location>
</feature>
<sequence length="150" mass="17025">GNMLGWIKEFLTMRKIQVNIEDILSEELEIDNGVPQGSGISTLLFDLILSNIPRIHPVKSKEFADDVAFSITADSIEDATLQMQDAIERFVEYIKAVGLKISAEKTKVMCFTLKKNREPNLTLEGQDIEIVTEFKYLGMVFDAPRLTWNK</sequence>
<dbReference type="Proteomes" id="UP001497623">
    <property type="component" value="Unassembled WGS sequence"/>
</dbReference>
<gene>
    <name evidence="2" type="ORF">MNOR_LOCUS41250</name>
</gene>
<reference evidence="2 3" key="1">
    <citation type="submission" date="2024-05" db="EMBL/GenBank/DDBJ databases">
        <authorList>
            <person name="Wallberg A."/>
        </authorList>
    </citation>
    <scope>NUCLEOTIDE SEQUENCE [LARGE SCALE GENOMIC DNA]</scope>
</reference>
<organism evidence="2 3">
    <name type="scientific">Meganyctiphanes norvegica</name>
    <name type="common">Northern krill</name>
    <name type="synonym">Thysanopoda norvegica</name>
    <dbReference type="NCBI Taxonomy" id="48144"/>
    <lineage>
        <taxon>Eukaryota</taxon>
        <taxon>Metazoa</taxon>
        <taxon>Ecdysozoa</taxon>
        <taxon>Arthropoda</taxon>
        <taxon>Crustacea</taxon>
        <taxon>Multicrustacea</taxon>
        <taxon>Malacostraca</taxon>
        <taxon>Eumalacostraca</taxon>
        <taxon>Eucarida</taxon>
        <taxon>Euphausiacea</taxon>
        <taxon>Euphausiidae</taxon>
        <taxon>Meganyctiphanes</taxon>
    </lineage>
</organism>
<dbReference type="PANTHER" id="PTHR47027:SF20">
    <property type="entry name" value="REVERSE TRANSCRIPTASE-LIKE PROTEIN WITH RNA-DIRECTED DNA POLYMERASE DOMAIN"/>
    <property type="match status" value="1"/>
</dbReference>
<dbReference type="AlphaFoldDB" id="A0AAV2SVT9"/>
<keyword evidence="3" id="KW-1185">Reference proteome</keyword>
<proteinExistence type="predicted"/>
<evidence type="ECO:0000259" key="1">
    <source>
        <dbReference type="PROSITE" id="PS50878"/>
    </source>
</evidence>
<name>A0AAV2SVT9_MEGNR</name>
<dbReference type="PANTHER" id="PTHR47027">
    <property type="entry name" value="REVERSE TRANSCRIPTASE DOMAIN-CONTAINING PROTEIN"/>
    <property type="match status" value="1"/>
</dbReference>
<dbReference type="PROSITE" id="PS50878">
    <property type="entry name" value="RT_POL"/>
    <property type="match status" value="1"/>
</dbReference>
<feature type="non-terminal residue" evidence="2">
    <location>
        <position position="1"/>
    </location>
</feature>
<protein>
    <recommendedName>
        <fullName evidence="1">Reverse transcriptase domain-containing protein</fullName>
    </recommendedName>
</protein>
<evidence type="ECO:0000313" key="2">
    <source>
        <dbReference type="EMBL" id="CAL4246665.1"/>
    </source>
</evidence>
<comment type="caution">
    <text evidence="2">The sequence shown here is derived from an EMBL/GenBank/DDBJ whole genome shotgun (WGS) entry which is preliminary data.</text>
</comment>
<dbReference type="InterPro" id="IPR000477">
    <property type="entry name" value="RT_dom"/>
</dbReference>
<feature type="domain" description="Reverse transcriptase" evidence="1">
    <location>
        <begin position="1"/>
        <end position="141"/>
    </location>
</feature>
<dbReference type="Pfam" id="PF00078">
    <property type="entry name" value="RVT_1"/>
    <property type="match status" value="1"/>
</dbReference>
<evidence type="ECO:0000313" key="3">
    <source>
        <dbReference type="Proteomes" id="UP001497623"/>
    </source>
</evidence>
<accession>A0AAV2SVT9</accession>
<dbReference type="EMBL" id="CAXKWB010145646">
    <property type="protein sequence ID" value="CAL4246665.1"/>
    <property type="molecule type" value="Genomic_DNA"/>
</dbReference>